<dbReference type="InterPro" id="IPR023069">
    <property type="entry name" value="Chaperone_TorD"/>
</dbReference>
<dbReference type="EMBL" id="JMGO02000003">
    <property type="protein sequence ID" value="KXU81063.1"/>
    <property type="molecule type" value="Genomic_DNA"/>
</dbReference>
<keyword evidence="1 3" id="KW-0963">Cytoplasm</keyword>
<dbReference type="GO" id="GO:0005737">
    <property type="term" value="C:cytoplasm"/>
    <property type="evidence" value="ECO:0007669"/>
    <property type="project" value="UniProtKB-SubCell"/>
</dbReference>
<evidence type="ECO:0000313" key="5">
    <source>
        <dbReference type="Proteomes" id="UP000078435"/>
    </source>
</evidence>
<proteinExistence type="inferred from homology"/>
<evidence type="ECO:0000256" key="2">
    <source>
        <dbReference type="ARBA" id="ARBA00023186"/>
    </source>
</evidence>
<dbReference type="RefSeq" id="WP_026456270.1">
    <property type="nucleotide sequence ID" value="NZ_JMGO02000003.1"/>
</dbReference>
<dbReference type="SUPFAM" id="SSF89155">
    <property type="entry name" value="TorD-like"/>
    <property type="match status" value="1"/>
</dbReference>
<dbReference type="NCBIfam" id="NF003442">
    <property type="entry name" value="PRK04976.1"/>
    <property type="match status" value="1"/>
</dbReference>
<gene>
    <name evidence="3" type="primary">torD</name>
    <name evidence="4" type="ORF">LCR_13395</name>
</gene>
<dbReference type="OrthoDB" id="7849731at2"/>
<dbReference type="InterPro" id="IPR036411">
    <property type="entry name" value="TorD-like_sf"/>
</dbReference>
<dbReference type="PANTHER" id="PTHR34227">
    <property type="entry name" value="CHAPERONE PROTEIN YCDY"/>
    <property type="match status" value="1"/>
</dbReference>
<evidence type="ECO:0000256" key="1">
    <source>
        <dbReference type="ARBA" id="ARBA00022490"/>
    </source>
</evidence>
<dbReference type="InterPro" id="IPR036386">
    <property type="entry name" value="HscB_C_sf"/>
</dbReference>
<dbReference type="GO" id="GO:0006457">
    <property type="term" value="P:protein folding"/>
    <property type="evidence" value="ECO:0007669"/>
    <property type="project" value="UniProtKB-UniRule"/>
</dbReference>
<reference evidence="4 5" key="1">
    <citation type="submission" date="2016-02" db="EMBL/GenBank/DDBJ databases">
        <title>Draft genome sequence of Aeromonas trota strain 1999lcr isolated from cerebrospinal fluid (CSF).</title>
        <authorList>
            <person name="Dallagassa C.B."/>
            <person name="Prediger K.C."/>
            <person name="Weiss V.A."/>
            <person name="Assis F.E."/>
            <person name="Baura V."/>
            <person name="Cruz L.M."/>
            <person name="Souza E.M."/>
            <person name="Pedrosa F.O."/>
            <person name="Fadel-Picheth C.M."/>
        </authorList>
    </citation>
    <scope>NUCLEOTIDE SEQUENCE [LARGE SCALE GENOMIC DNA]</scope>
    <source>
        <strain evidence="4 5">1999lcr</strain>
    </source>
</reference>
<protein>
    <recommendedName>
        <fullName evidence="3">Chaperone protein TorD</fullName>
    </recommendedName>
</protein>
<dbReference type="InterPro" id="IPR020945">
    <property type="entry name" value="DMSO/NO3_reduct_chaperone"/>
</dbReference>
<comment type="caution">
    <text evidence="4">The sequence shown here is derived from an EMBL/GenBank/DDBJ whole genome shotgun (WGS) entry which is preliminary data.</text>
</comment>
<dbReference type="PANTHER" id="PTHR34227:SF11">
    <property type="entry name" value="CHAPERONE PROTEIN TORD"/>
    <property type="match status" value="1"/>
</dbReference>
<dbReference type="Pfam" id="PF02613">
    <property type="entry name" value="Nitrate_red_del"/>
    <property type="match status" value="1"/>
</dbReference>
<comment type="subcellular location">
    <subcellularLocation>
        <location evidence="3">Cytoplasm</location>
    </subcellularLocation>
</comment>
<sequence>MQEFMATSERRAELYWWFSTLFAAELSDAQIAEYDTYDVRSFLKSLSTLDPMREAVAELNDAIARLLVRPDRQLELAADFAGLFLVDPKQGALPYESLYRGDGKLLMQAPMAEMQARLDRLGINISEKYKEPADHLAIELDLMGNLIIRAAEATTAAQREEWLKEQEALLHHHLLGWFERFEQACRAADQFGFYGASARLLGVFLKMDANYLSLVKPAQAAD</sequence>
<evidence type="ECO:0000256" key="3">
    <source>
        <dbReference type="HAMAP-Rule" id="MF_01150"/>
    </source>
</evidence>
<organism evidence="4 5">
    <name type="scientific">Aeromonas enteropelogenes</name>
    <name type="common">Aeromonas trota</name>
    <dbReference type="NCBI Taxonomy" id="29489"/>
    <lineage>
        <taxon>Bacteria</taxon>
        <taxon>Pseudomonadati</taxon>
        <taxon>Pseudomonadota</taxon>
        <taxon>Gammaproteobacteria</taxon>
        <taxon>Aeromonadales</taxon>
        <taxon>Aeromonadaceae</taxon>
        <taxon>Aeromonas</taxon>
    </lineage>
</organism>
<name>A0A175VKM0_AEREN</name>
<dbReference type="GO" id="GO:0051259">
    <property type="term" value="P:protein complex oligomerization"/>
    <property type="evidence" value="ECO:0007669"/>
    <property type="project" value="InterPro"/>
</dbReference>
<dbReference type="Gene3D" id="1.20.1280.20">
    <property type="entry name" value="HscB, C-terminal domain"/>
    <property type="match status" value="1"/>
</dbReference>
<dbReference type="STRING" id="29489.VL01_19410"/>
<comment type="function">
    <text evidence="3">Involved in the biogenesis of TorA. Acts on TorA before the insertion of the molybdenum cofactor and, as a result, probably favors a conformation of the apoenzyme that is competent for acquiring the cofactor.</text>
</comment>
<dbReference type="AlphaFoldDB" id="A0A175VKM0"/>
<comment type="similarity">
    <text evidence="3">Belongs to the TorD/DmsD family. TorD subfamily.</text>
</comment>
<evidence type="ECO:0000313" key="4">
    <source>
        <dbReference type="EMBL" id="KXU81063.1"/>
    </source>
</evidence>
<dbReference type="Proteomes" id="UP000078435">
    <property type="component" value="Unassembled WGS sequence"/>
</dbReference>
<dbReference type="HAMAP" id="MF_01150">
    <property type="entry name" value="TorD"/>
    <property type="match status" value="1"/>
</dbReference>
<keyword evidence="2 3" id="KW-0143">Chaperone</keyword>
<accession>A0A175VKM0</accession>
<dbReference type="Gene3D" id="1.20.120.1820">
    <property type="match status" value="1"/>
</dbReference>
<dbReference type="InterPro" id="IPR050289">
    <property type="entry name" value="TorD/DmsD_chaperones"/>
</dbReference>